<keyword evidence="3" id="KW-1185">Reference proteome</keyword>
<feature type="compositionally biased region" description="Basic and acidic residues" evidence="1">
    <location>
        <begin position="43"/>
        <end position="55"/>
    </location>
</feature>
<feature type="region of interest" description="Disordered" evidence="1">
    <location>
        <begin position="38"/>
        <end position="75"/>
    </location>
</feature>
<protein>
    <submittedName>
        <fullName evidence="2">Uncharacterized protein</fullName>
    </submittedName>
</protein>
<evidence type="ECO:0000313" key="2">
    <source>
        <dbReference type="EMBL" id="KAK4451478.1"/>
    </source>
</evidence>
<accession>A0AAV9GS27</accession>
<reference evidence="2" key="1">
    <citation type="journal article" date="2023" name="Mol. Phylogenet. Evol.">
        <title>Genome-scale phylogeny and comparative genomics of the fungal order Sordariales.</title>
        <authorList>
            <person name="Hensen N."/>
            <person name="Bonometti L."/>
            <person name="Westerberg I."/>
            <person name="Brannstrom I.O."/>
            <person name="Guillou S."/>
            <person name="Cros-Aarteil S."/>
            <person name="Calhoun S."/>
            <person name="Haridas S."/>
            <person name="Kuo A."/>
            <person name="Mondo S."/>
            <person name="Pangilinan J."/>
            <person name="Riley R."/>
            <person name="LaButti K."/>
            <person name="Andreopoulos B."/>
            <person name="Lipzen A."/>
            <person name="Chen C."/>
            <person name="Yan M."/>
            <person name="Daum C."/>
            <person name="Ng V."/>
            <person name="Clum A."/>
            <person name="Steindorff A."/>
            <person name="Ohm R.A."/>
            <person name="Martin F."/>
            <person name="Silar P."/>
            <person name="Natvig D.O."/>
            <person name="Lalanne C."/>
            <person name="Gautier V."/>
            <person name="Ament-Velasquez S.L."/>
            <person name="Kruys A."/>
            <person name="Hutchinson M.I."/>
            <person name="Powell A.J."/>
            <person name="Barry K."/>
            <person name="Miller A.N."/>
            <person name="Grigoriev I.V."/>
            <person name="Debuchy R."/>
            <person name="Gladieux P."/>
            <person name="Hiltunen Thoren M."/>
            <person name="Johannesson H."/>
        </authorList>
    </citation>
    <scope>NUCLEOTIDE SEQUENCE</scope>
    <source>
        <strain evidence="2">PSN243</strain>
    </source>
</reference>
<dbReference type="EMBL" id="MU865928">
    <property type="protein sequence ID" value="KAK4451478.1"/>
    <property type="molecule type" value="Genomic_DNA"/>
</dbReference>
<gene>
    <name evidence="2" type="ORF">QBC34DRAFT_56509</name>
</gene>
<sequence>MAGDNLWLVGGRSVRNVSKGTERTGAGWGMALVLYHQGRKRQGPRERASKGERRAGGARQRQRRTSVRSPSHRVTGFPSSIRFRSQADAGTNNSIQLERGILAARRARSRIARQGCWWWWWTAQWCQRSFRWSVRPWMDAALLRCCVWSGNPPVPRPPFAGRVGGEGQKVVFSTVELLAGTRRTSGLDGTQAQPRPKAAGRARRARRHSAMCVLPLPLPLPPSFFCSGQHQRCAVVACESGPRCKCKVGAAHPRPFPSIFRQCQPAPAHSAQGRGVVAFVVPGEQPSPASATFLSS</sequence>
<dbReference type="Proteomes" id="UP001321760">
    <property type="component" value="Unassembled WGS sequence"/>
</dbReference>
<evidence type="ECO:0000313" key="3">
    <source>
        <dbReference type="Proteomes" id="UP001321760"/>
    </source>
</evidence>
<evidence type="ECO:0000256" key="1">
    <source>
        <dbReference type="SAM" id="MobiDB-lite"/>
    </source>
</evidence>
<organism evidence="2 3">
    <name type="scientific">Podospora aff. communis PSN243</name>
    <dbReference type="NCBI Taxonomy" id="3040156"/>
    <lineage>
        <taxon>Eukaryota</taxon>
        <taxon>Fungi</taxon>
        <taxon>Dikarya</taxon>
        <taxon>Ascomycota</taxon>
        <taxon>Pezizomycotina</taxon>
        <taxon>Sordariomycetes</taxon>
        <taxon>Sordariomycetidae</taxon>
        <taxon>Sordariales</taxon>
        <taxon>Podosporaceae</taxon>
        <taxon>Podospora</taxon>
    </lineage>
</organism>
<name>A0AAV9GS27_9PEZI</name>
<dbReference type="AlphaFoldDB" id="A0AAV9GS27"/>
<comment type="caution">
    <text evidence="2">The sequence shown here is derived from an EMBL/GenBank/DDBJ whole genome shotgun (WGS) entry which is preliminary data.</text>
</comment>
<proteinExistence type="predicted"/>
<reference evidence="2" key="2">
    <citation type="submission" date="2023-05" db="EMBL/GenBank/DDBJ databases">
        <authorList>
            <consortium name="Lawrence Berkeley National Laboratory"/>
            <person name="Steindorff A."/>
            <person name="Hensen N."/>
            <person name="Bonometti L."/>
            <person name="Westerberg I."/>
            <person name="Brannstrom I.O."/>
            <person name="Guillou S."/>
            <person name="Cros-Aarteil S."/>
            <person name="Calhoun S."/>
            <person name="Haridas S."/>
            <person name="Kuo A."/>
            <person name="Mondo S."/>
            <person name="Pangilinan J."/>
            <person name="Riley R."/>
            <person name="Labutti K."/>
            <person name="Andreopoulos B."/>
            <person name="Lipzen A."/>
            <person name="Chen C."/>
            <person name="Yanf M."/>
            <person name="Daum C."/>
            <person name="Ng V."/>
            <person name="Clum A."/>
            <person name="Ohm R."/>
            <person name="Martin F."/>
            <person name="Silar P."/>
            <person name="Natvig D."/>
            <person name="Lalanne C."/>
            <person name="Gautier V."/>
            <person name="Ament-Velasquez S.L."/>
            <person name="Kruys A."/>
            <person name="Hutchinson M.I."/>
            <person name="Powell A.J."/>
            <person name="Barry K."/>
            <person name="Miller A.N."/>
            <person name="Grigoriev I.V."/>
            <person name="Debuchy R."/>
            <person name="Gladieux P."/>
            <person name="Thoren M.H."/>
            <person name="Johannesson H."/>
        </authorList>
    </citation>
    <scope>NUCLEOTIDE SEQUENCE</scope>
    <source>
        <strain evidence="2">PSN243</strain>
    </source>
</reference>